<dbReference type="InterPro" id="IPR002763">
    <property type="entry name" value="DUF72"/>
</dbReference>
<dbReference type="Proteomes" id="UP000195043">
    <property type="component" value="Unassembled WGS sequence"/>
</dbReference>
<dbReference type="Gene3D" id="3.20.20.410">
    <property type="entry name" value="Protein of unknown function UPF0759"/>
    <property type="match status" value="1"/>
</dbReference>
<proteinExistence type="predicted"/>
<dbReference type="RefSeq" id="WP_086273579.1">
    <property type="nucleotide sequence ID" value="NZ_NGKU01000001.1"/>
</dbReference>
<organism evidence="1 2">
    <name type="scientific">Candidatus Enterococcus testudinis</name>
    <dbReference type="NCBI Taxonomy" id="1834191"/>
    <lineage>
        <taxon>Bacteria</taxon>
        <taxon>Bacillati</taxon>
        <taxon>Bacillota</taxon>
        <taxon>Bacilli</taxon>
        <taxon>Lactobacillales</taxon>
        <taxon>Enterococcaceae</taxon>
        <taxon>Enterococcus</taxon>
    </lineage>
</organism>
<protein>
    <recommendedName>
        <fullName evidence="3">DUF72 domain-containing protein</fullName>
    </recommendedName>
</protein>
<dbReference type="SUPFAM" id="SSF117396">
    <property type="entry name" value="TM1631-like"/>
    <property type="match status" value="1"/>
</dbReference>
<dbReference type="InterPro" id="IPR036520">
    <property type="entry name" value="UPF0759_sf"/>
</dbReference>
<dbReference type="PANTHER" id="PTHR30348">
    <property type="entry name" value="UNCHARACTERIZED PROTEIN YECE"/>
    <property type="match status" value="1"/>
</dbReference>
<accession>A0A242A3Q9</accession>
<evidence type="ECO:0000313" key="1">
    <source>
        <dbReference type="EMBL" id="OTN75530.1"/>
    </source>
</evidence>
<dbReference type="EMBL" id="NGKU01000001">
    <property type="protein sequence ID" value="OTN75530.1"/>
    <property type="molecule type" value="Genomic_DNA"/>
</dbReference>
<sequence>MIRIGCTTFSEHGRLVDRKSSKLFEYARYFPVVELDTTYHFLPKEKDVRNWLTQVPDNFRFVLKVHQSITTQGDVPEGMTVEESLTRFKEAIAPMVEAGKLFCLLAQFPNQFKCTKQHVAYLDQVRIWFADYPLAIELRDHSWYQPDVYPSMIDFMKQRQFSLVVVDQPKKLSTTIPLDPTVTNPSFTLCRFHGRNDSGWTATGPDAKQVRTLYRYNEKEINELSTAIQSVSANTKETAVIFNNNAGRDAADNAREMISKLQLTYEALNPNQLALF</sequence>
<reference evidence="1 2" key="1">
    <citation type="submission" date="2017-05" db="EMBL/GenBank/DDBJ databases">
        <title>The Genome Sequence of Enterococcus sp. 8G7_MSG3316.</title>
        <authorList>
            <consortium name="The Broad Institute Genomics Platform"/>
            <consortium name="The Broad Institute Genomic Center for Infectious Diseases"/>
            <person name="Earl A."/>
            <person name="Manson A."/>
            <person name="Schwartman J."/>
            <person name="Gilmore M."/>
            <person name="Abouelleil A."/>
            <person name="Cao P."/>
            <person name="Chapman S."/>
            <person name="Cusick C."/>
            <person name="Shea T."/>
            <person name="Young S."/>
            <person name="Neafsey D."/>
            <person name="Nusbaum C."/>
            <person name="Birren B."/>
        </authorList>
    </citation>
    <scope>NUCLEOTIDE SEQUENCE [LARGE SCALE GENOMIC DNA]</scope>
    <source>
        <strain evidence="1 2">8G7_MSG3316</strain>
    </source>
</reference>
<evidence type="ECO:0008006" key="3">
    <source>
        <dbReference type="Google" id="ProtNLM"/>
    </source>
</evidence>
<dbReference type="STRING" id="1834191.A5886_000604"/>
<comment type="caution">
    <text evidence="1">The sequence shown here is derived from an EMBL/GenBank/DDBJ whole genome shotgun (WGS) entry which is preliminary data.</text>
</comment>
<gene>
    <name evidence="1" type="ORF">A5886_000604</name>
</gene>
<dbReference type="AlphaFoldDB" id="A0A242A3Q9"/>
<name>A0A242A3Q9_9ENTE</name>
<dbReference type="PANTHER" id="PTHR30348:SF13">
    <property type="entry name" value="UPF0759 PROTEIN YUNF"/>
    <property type="match status" value="1"/>
</dbReference>
<dbReference type="OrthoDB" id="9780310at2"/>
<dbReference type="Pfam" id="PF01904">
    <property type="entry name" value="DUF72"/>
    <property type="match status" value="1"/>
</dbReference>
<keyword evidence="2" id="KW-1185">Reference proteome</keyword>
<evidence type="ECO:0000313" key="2">
    <source>
        <dbReference type="Proteomes" id="UP000195043"/>
    </source>
</evidence>